<dbReference type="Gene3D" id="2.60.40.10">
    <property type="entry name" value="Immunoglobulins"/>
    <property type="match status" value="1"/>
</dbReference>
<dbReference type="Pfam" id="PF17389">
    <property type="entry name" value="Bac_rhamnosid6H"/>
    <property type="match status" value="1"/>
</dbReference>
<dbReference type="PIRSF" id="PIRSF010631">
    <property type="entry name" value="A-rhamnsds"/>
    <property type="match status" value="1"/>
</dbReference>
<feature type="domain" description="Alpha-L-rhamnosidase concanavalin-like" evidence="5">
    <location>
        <begin position="345"/>
        <end position="456"/>
    </location>
</feature>
<dbReference type="InterPro" id="IPR008928">
    <property type="entry name" value="6-hairpin_glycosidase_sf"/>
</dbReference>
<evidence type="ECO:0000256" key="2">
    <source>
        <dbReference type="ARBA" id="ARBA00012652"/>
    </source>
</evidence>
<evidence type="ECO:0000259" key="7">
    <source>
        <dbReference type="Pfam" id="PF17389"/>
    </source>
</evidence>
<dbReference type="InterPro" id="IPR013783">
    <property type="entry name" value="Ig-like_fold"/>
</dbReference>
<evidence type="ECO:0000313" key="9">
    <source>
        <dbReference type="EMBL" id="MVN91795.1"/>
    </source>
</evidence>
<feature type="domain" description="Alpha-L-rhamnosidase six-hairpin glycosidase" evidence="7">
    <location>
        <begin position="462"/>
        <end position="787"/>
    </location>
</feature>
<dbReference type="InterPro" id="IPR012341">
    <property type="entry name" value="6hp_glycosidase-like_sf"/>
</dbReference>
<dbReference type="SUPFAM" id="SSF49785">
    <property type="entry name" value="Galactose-binding domain-like"/>
    <property type="match status" value="1"/>
</dbReference>
<dbReference type="GO" id="GO:0005975">
    <property type="term" value="P:carbohydrate metabolic process"/>
    <property type="evidence" value="ECO:0007669"/>
    <property type="project" value="InterPro"/>
</dbReference>
<keyword evidence="4" id="KW-0732">Signal</keyword>
<protein>
    <recommendedName>
        <fullName evidence="2">alpha-L-rhamnosidase</fullName>
        <ecNumber evidence="2">3.2.1.40</ecNumber>
    </recommendedName>
</protein>
<keyword evidence="10" id="KW-1185">Reference proteome</keyword>
<dbReference type="EC" id="3.2.1.40" evidence="2"/>
<organism evidence="9 10">
    <name type="scientific">Mucilaginibacter aquatilis</name>
    <dbReference type="NCBI Taxonomy" id="1517760"/>
    <lineage>
        <taxon>Bacteria</taxon>
        <taxon>Pseudomonadati</taxon>
        <taxon>Bacteroidota</taxon>
        <taxon>Sphingobacteriia</taxon>
        <taxon>Sphingobacteriales</taxon>
        <taxon>Sphingobacteriaceae</taxon>
        <taxon>Mucilaginibacter</taxon>
    </lineage>
</organism>
<dbReference type="OrthoDB" id="9766741at2"/>
<evidence type="ECO:0000313" key="10">
    <source>
        <dbReference type="Proteomes" id="UP000434850"/>
    </source>
</evidence>
<dbReference type="InterPro" id="IPR035398">
    <property type="entry name" value="Bac_rhamnosid_C"/>
</dbReference>
<comment type="caution">
    <text evidence="9">The sequence shown here is derived from an EMBL/GenBank/DDBJ whole genome shotgun (WGS) entry which is preliminary data.</text>
</comment>
<reference evidence="9 10" key="1">
    <citation type="submission" date="2019-12" db="EMBL/GenBank/DDBJ databases">
        <title>Mucilaginibacter sp. HME9299 genome sequencing and assembly.</title>
        <authorList>
            <person name="Kang H."/>
            <person name="Kim H."/>
            <person name="Joh K."/>
        </authorList>
    </citation>
    <scope>NUCLEOTIDE SEQUENCE [LARGE SCALE GENOMIC DNA]</scope>
    <source>
        <strain evidence="9 10">HME9299</strain>
    </source>
</reference>
<dbReference type="RefSeq" id="WP_157542119.1">
    <property type="nucleotide sequence ID" value="NZ_WQLA01000004.1"/>
</dbReference>
<accession>A0A6I4I959</accession>
<dbReference type="Gene3D" id="2.60.120.260">
    <property type="entry name" value="Galactose-binding domain-like"/>
    <property type="match status" value="2"/>
</dbReference>
<feature type="chain" id="PRO_5026054515" description="alpha-L-rhamnosidase" evidence="4">
    <location>
        <begin position="23"/>
        <end position="893"/>
    </location>
</feature>
<dbReference type="AlphaFoldDB" id="A0A6I4I959"/>
<name>A0A6I4I959_9SPHI</name>
<dbReference type="InterPro" id="IPR016007">
    <property type="entry name" value="Alpha_rhamnosid"/>
</dbReference>
<gene>
    <name evidence="9" type="ORF">GO816_11715</name>
</gene>
<evidence type="ECO:0000256" key="4">
    <source>
        <dbReference type="SAM" id="SignalP"/>
    </source>
</evidence>
<dbReference type="Proteomes" id="UP000434850">
    <property type="component" value="Unassembled WGS sequence"/>
</dbReference>
<dbReference type="InterPro" id="IPR008979">
    <property type="entry name" value="Galactose-bd-like_sf"/>
</dbReference>
<dbReference type="GO" id="GO:0030596">
    <property type="term" value="F:alpha-L-rhamnosidase activity"/>
    <property type="evidence" value="ECO:0007669"/>
    <property type="project" value="UniProtKB-EC"/>
</dbReference>
<dbReference type="InterPro" id="IPR035396">
    <property type="entry name" value="Bac_rhamnosid6H"/>
</dbReference>
<dbReference type="Gene3D" id="1.50.10.10">
    <property type="match status" value="1"/>
</dbReference>
<sequence length="893" mass="99143">MKWISVIAVVVSFLGASNVGFAQCKPAHLQCESLTSPLGIDVQQPRLTWNLLGCTAGAQQVSYNIVVGTDSVAVSAGKGNVWQSGSINRDDMLAVVPSGLLQSFTRYYWQVTVKNNAGTSATSVVSNFETALMSSADWRGAWITDGINVNEKPAGYFRKAFKLTKPVKSARAYIVAAGLYELYLNGKKVGNHRLDPMFTRFDRRNLYITHDVTAMLNNGQNALGVLLGNGWYNHQSTAVWFFDKTPWRARPKFCMDVHITYADGTKEIISTDNTWKTSHGPLIFNSIYTAEHYDARLEQNGWNTASFIDTAWKNAIYTSAPSKNIVAQQLYPIRDVQALKPVGLKKLNTGSYVFDFGHNMAGVSQIKVKGSAGTTLRLIHGERLKPDGHVDQSNIDYHYRPTDDKDPFHQDILILSGKKEDTFRATFNYKGFQYVEVVSSEPVSLTKESMIAYFMHSDVPAVGKIQSSSTLLNKIWQATNNSYLSNFFGYPTDCPQREKNGWTGDAHIAVETGLYNFDGKTIYEKWLADHRDEQQPNGVLPAIIPTAMWGYDWANGPDWTSTIAIIPWNLYLFYGDKRPLEQNYEGLKRYVDHIESLSPAGLTDWGLGDWIPIKSQSNKELTSSIYYFIDAGILAKAAKVLGKQSDHEKYHALADKIKNSVNKKFYNQSTGSYCSGYQTELSAPLYWGLVPDGDKAKVAKNLALRVQADGGLDVGLLGSKTILNALSENGYTDLAYKLASNEKYPSWGWWIKNGATTLYENWKIEGSSDISLNHIMFGEISAWYYKALGGIFPDANAPGFKTVILKPNFVNGLTQFSATHTGPYGDIVSSWKKKGNKVSYDVTVPANSNAVLEVKATNIKSKSPASGVKINQSSAGLYSMQLQSGSYRFDIQL</sequence>
<dbReference type="Pfam" id="PF08531">
    <property type="entry name" value="Bac_rhamnosid_N"/>
    <property type="match status" value="1"/>
</dbReference>
<dbReference type="InterPro" id="IPR008902">
    <property type="entry name" value="Rhamnosid_concanavalin"/>
</dbReference>
<dbReference type="Pfam" id="PF05592">
    <property type="entry name" value="Bac_rhamnosid"/>
    <property type="match status" value="1"/>
</dbReference>
<dbReference type="InterPro" id="IPR013737">
    <property type="entry name" value="Bac_rhamnosid_N"/>
</dbReference>
<feature type="domain" description="Alpha-L-rhamnosidase C-terminal" evidence="8">
    <location>
        <begin position="795"/>
        <end position="857"/>
    </location>
</feature>
<evidence type="ECO:0000259" key="8">
    <source>
        <dbReference type="Pfam" id="PF17390"/>
    </source>
</evidence>
<comment type="catalytic activity">
    <reaction evidence="1">
        <text>Hydrolysis of terminal non-reducing alpha-L-rhamnose residues in alpha-L-rhamnosides.</text>
        <dbReference type="EC" id="3.2.1.40"/>
    </reaction>
</comment>
<evidence type="ECO:0000259" key="6">
    <source>
        <dbReference type="Pfam" id="PF08531"/>
    </source>
</evidence>
<dbReference type="Gene3D" id="2.60.420.10">
    <property type="entry name" value="Maltose phosphorylase, domain 3"/>
    <property type="match status" value="1"/>
</dbReference>
<dbReference type="PANTHER" id="PTHR33307">
    <property type="entry name" value="ALPHA-RHAMNOSIDASE (EUROFUNG)"/>
    <property type="match status" value="1"/>
</dbReference>
<evidence type="ECO:0000256" key="1">
    <source>
        <dbReference type="ARBA" id="ARBA00001445"/>
    </source>
</evidence>
<evidence type="ECO:0000259" key="5">
    <source>
        <dbReference type="Pfam" id="PF05592"/>
    </source>
</evidence>
<dbReference type="EMBL" id="WQLA01000004">
    <property type="protein sequence ID" value="MVN91795.1"/>
    <property type="molecule type" value="Genomic_DNA"/>
</dbReference>
<feature type="domain" description="Bacterial alpha-L-rhamnosidase N-terminal" evidence="6">
    <location>
        <begin position="165"/>
        <end position="336"/>
    </location>
</feature>
<evidence type="ECO:0000256" key="3">
    <source>
        <dbReference type="ARBA" id="ARBA00022801"/>
    </source>
</evidence>
<feature type="signal peptide" evidence="4">
    <location>
        <begin position="1"/>
        <end position="22"/>
    </location>
</feature>
<proteinExistence type="predicted"/>
<dbReference type="SUPFAM" id="SSF48208">
    <property type="entry name" value="Six-hairpin glycosidases"/>
    <property type="match status" value="1"/>
</dbReference>
<keyword evidence="3" id="KW-0378">Hydrolase</keyword>
<dbReference type="Pfam" id="PF17390">
    <property type="entry name" value="Bac_rhamnosid_C"/>
    <property type="match status" value="1"/>
</dbReference>
<dbReference type="PANTHER" id="PTHR33307:SF6">
    <property type="entry name" value="ALPHA-RHAMNOSIDASE (EUROFUNG)-RELATED"/>
    <property type="match status" value="1"/>
</dbReference>
<dbReference type="Pfam" id="PF25788">
    <property type="entry name" value="Ig_Rha78A_N"/>
    <property type="match status" value="1"/>
</dbReference>